<dbReference type="Gene3D" id="3.60.20.10">
    <property type="entry name" value="Glutamine Phosphoribosylpyrophosphate, subunit 1, domain 1"/>
    <property type="match status" value="1"/>
</dbReference>
<evidence type="ECO:0000259" key="4">
    <source>
        <dbReference type="PROSITE" id="PS51278"/>
    </source>
</evidence>
<dbReference type="AlphaFoldDB" id="A0A7J6U7P8"/>
<evidence type="ECO:0000256" key="3">
    <source>
        <dbReference type="SAM" id="SignalP"/>
    </source>
</evidence>
<feature type="chain" id="PRO_5029605753" description="Glutamine amidotransferase type-2 domain-containing protein" evidence="3">
    <location>
        <begin position="19"/>
        <end position="206"/>
    </location>
</feature>
<feature type="domain" description="Glutamine amidotransferase type-2" evidence="4">
    <location>
        <begin position="7"/>
        <end position="197"/>
    </location>
</feature>
<protein>
    <recommendedName>
        <fullName evidence="4">Glutamine amidotransferase type-2 domain-containing protein</fullName>
    </recommendedName>
</protein>
<dbReference type="GO" id="GO:0006529">
    <property type="term" value="P:asparagine biosynthetic process"/>
    <property type="evidence" value="ECO:0007669"/>
    <property type="project" value="TreeGrafter"/>
</dbReference>
<comment type="caution">
    <text evidence="5">The sequence shown here is derived from an EMBL/GenBank/DDBJ whole genome shotgun (WGS) entry which is preliminary data.</text>
</comment>
<keyword evidence="2" id="KW-0067">ATP-binding</keyword>
<keyword evidence="1" id="KW-0547">Nucleotide-binding</keyword>
<gene>
    <name evidence="5" type="ORF">FOZ62_029313</name>
</gene>
<feature type="non-terminal residue" evidence="5">
    <location>
        <position position="206"/>
    </location>
</feature>
<keyword evidence="3" id="KW-0732">Signal</keyword>
<dbReference type="PROSITE" id="PS51278">
    <property type="entry name" value="GATASE_TYPE_2"/>
    <property type="match status" value="1"/>
</dbReference>
<organism evidence="5 6">
    <name type="scientific">Perkinsus olseni</name>
    <name type="common">Perkinsus atlanticus</name>
    <dbReference type="NCBI Taxonomy" id="32597"/>
    <lineage>
        <taxon>Eukaryota</taxon>
        <taxon>Sar</taxon>
        <taxon>Alveolata</taxon>
        <taxon>Perkinsozoa</taxon>
        <taxon>Perkinsea</taxon>
        <taxon>Perkinsida</taxon>
        <taxon>Perkinsidae</taxon>
        <taxon>Perkinsus</taxon>
    </lineage>
</organism>
<sequence length="206" mass="22746">MGLYSACLLASLACIGDACSFLFANFPVSDLDVQRANRWMKRRGPDTTNVWRDSHGKYTYVHNLLHMTGEIVQQPLRSDDADMVALFNGEIYNWEELAQGDNSIISDGQVILPLYRKLGVDEFARHLDGELAILVHDRTRSEITLAADTFSTKPLWFAREGSRFAAATYKSALAALGFADAGIQMVSPNSVLVFVEGDSGNVDLSH</sequence>
<name>A0A7J6U7P8_PEROL</name>
<dbReference type="Pfam" id="PF13537">
    <property type="entry name" value="GATase_7"/>
    <property type="match status" value="1"/>
</dbReference>
<evidence type="ECO:0000313" key="6">
    <source>
        <dbReference type="Proteomes" id="UP000574390"/>
    </source>
</evidence>
<evidence type="ECO:0000256" key="1">
    <source>
        <dbReference type="ARBA" id="ARBA00022741"/>
    </source>
</evidence>
<dbReference type="EMBL" id="JABANM010001957">
    <property type="protein sequence ID" value="KAF4753405.1"/>
    <property type="molecule type" value="Genomic_DNA"/>
</dbReference>
<evidence type="ECO:0000313" key="5">
    <source>
        <dbReference type="EMBL" id="KAF4753405.1"/>
    </source>
</evidence>
<dbReference type="InterPro" id="IPR050795">
    <property type="entry name" value="Asn_Synthetase"/>
</dbReference>
<dbReference type="SUPFAM" id="SSF56235">
    <property type="entry name" value="N-terminal nucleophile aminohydrolases (Ntn hydrolases)"/>
    <property type="match status" value="1"/>
</dbReference>
<dbReference type="GO" id="GO:0004066">
    <property type="term" value="F:asparagine synthase (glutamine-hydrolyzing) activity"/>
    <property type="evidence" value="ECO:0007669"/>
    <property type="project" value="TreeGrafter"/>
</dbReference>
<dbReference type="PANTHER" id="PTHR11772">
    <property type="entry name" value="ASPARAGINE SYNTHETASE"/>
    <property type="match status" value="1"/>
</dbReference>
<evidence type="ECO:0000256" key="2">
    <source>
        <dbReference type="ARBA" id="ARBA00022840"/>
    </source>
</evidence>
<dbReference type="InterPro" id="IPR029055">
    <property type="entry name" value="Ntn_hydrolases_N"/>
</dbReference>
<reference evidence="5 6" key="1">
    <citation type="submission" date="2020-04" db="EMBL/GenBank/DDBJ databases">
        <title>Perkinsus olseni comparative genomics.</title>
        <authorList>
            <person name="Bogema D.R."/>
        </authorList>
    </citation>
    <scope>NUCLEOTIDE SEQUENCE [LARGE SCALE GENOMIC DNA]</scope>
    <source>
        <strain evidence="5">ATCC PRA-205</strain>
    </source>
</reference>
<dbReference type="PANTHER" id="PTHR11772:SF2">
    <property type="entry name" value="ASPARAGINE SYNTHETASE [GLUTAMINE-HYDROLYZING]"/>
    <property type="match status" value="1"/>
</dbReference>
<accession>A0A7J6U7P8</accession>
<dbReference type="GO" id="GO:0005524">
    <property type="term" value="F:ATP binding"/>
    <property type="evidence" value="ECO:0007669"/>
    <property type="project" value="UniProtKB-KW"/>
</dbReference>
<dbReference type="GO" id="GO:0005829">
    <property type="term" value="C:cytosol"/>
    <property type="evidence" value="ECO:0007669"/>
    <property type="project" value="TreeGrafter"/>
</dbReference>
<proteinExistence type="predicted"/>
<dbReference type="Proteomes" id="UP000574390">
    <property type="component" value="Unassembled WGS sequence"/>
</dbReference>
<feature type="signal peptide" evidence="3">
    <location>
        <begin position="1"/>
        <end position="18"/>
    </location>
</feature>
<dbReference type="InterPro" id="IPR017932">
    <property type="entry name" value="GATase_2_dom"/>
</dbReference>